<dbReference type="Proteomes" id="UP001055868">
    <property type="component" value="Chromosome"/>
</dbReference>
<evidence type="ECO:0000313" key="3">
    <source>
        <dbReference type="Proteomes" id="UP001055868"/>
    </source>
</evidence>
<feature type="chain" id="PRO_5045189078" evidence="1">
    <location>
        <begin position="34"/>
        <end position="334"/>
    </location>
</feature>
<accession>A0ABY4N8Q4</accession>
<dbReference type="RefSeq" id="WP_249479807.1">
    <property type="nucleotide sequence ID" value="NZ_CP097218.1"/>
</dbReference>
<keyword evidence="1" id="KW-0732">Signal</keyword>
<name>A0ABY4N8Q4_9MICO</name>
<dbReference type="EMBL" id="CP097218">
    <property type="protein sequence ID" value="UQN30481.1"/>
    <property type="molecule type" value="Genomic_DNA"/>
</dbReference>
<sequence length="334" mass="35065">MNNKSNERVISRRLAALLPAVIAGTGMSASAFAEPGEPDKSDTDDSKLNLGAVSFSGAETLSEARTQSRRAATAADALAFTLGNTSKFRSTHSGNSVKFSANVSSANVRAIPVDFESGAPVDVVVQPDGRALALPSDPSNPLSYGVLELPTLVSRGGGTVPGRYVARGEGVAIEPTVEVGSPDEIVALKGGFSYTATYNSKDLAPGGYVSMTDALKELKRCFSCSFPIKGATKAFPKKGVTFPLVVSGGIKAPVKITQSNSKAGSWQFTALKGHFDAAGSTINFNVFQGRDLEFVLGVTAKVKGTKVPEFLNKTHAKATWRKFTLRTCQNAKSH</sequence>
<organism evidence="2 3">
    <name type="scientific">Brachybacterium kimchii</name>
    <dbReference type="NCBI Taxonomy" id="2942909"/>
    <lineage>
        <taxon>Bacteria</taxon>
        <taxon>Bacillati</taxon>
        <taxon>Actinomycetota</taxon>
        <taxon>Actinomycetes</taxon>
        <taxon>Micrococcales</taxon>
        <taxon>Dermabacteraceae</taxon>
        <taxon>Brachybacterium</taxon>
    </lineage>
</organism>
<reference evidence="2" key="1">
    <citation type="submission" date="2022-05" db="EMBL/GenBank/DDBJ databases">
        <title>Genomic analysis of Brachybacterium sp. CBA3104.</title>
        <authorList>
            <person name="Roh S.W."/>
            <person name="Kim Y.B."/>
            <person name="Kim Y."/>
        </authorList>
    </citation>
    <scope>NUCLEOTIDE SEQUENCE</scope>
    <source>
        <strain evidence="2">CBA3104</strain>
    </source>
</reference>
<proteinExistence type="predicted"/>
<gene>
    <name evidence="2" type="ORF">M4486_03825</name>
</gene>
<protein>
    <submittedName>
        <fullName evidence="2">Uncharacterized protein</fullName>
    </submittedName>
</protein>
<keyword evidence="3" id="KW-1185">Reference proteome</keyword>
<evidence type="ECO:0000313" key="2">
    <source>
        <dbReference type="EMBL" id="UQN30481.1"/>
    </source>
</evidence>
<feature type="signal peptide" evidence="1">
    <location>
        <begin position="1"/>
        <end position="33"/>
    </location>
</feature>
<evidence type="ECO:0000256" key="1">
    <source>
        <dbReference type="SAM" id="SignalP"/>
    </source>
</evidence>